<dbReference type="RefSeq" id="YP_010761358.1">
    <property type="nucleotide sequence ID" value="NC_073594.1"/>
</dbReference>
<reference evidence="4" key="1">
    <citation type="submission" date="2022-10" db="EMBL/GenBank/DDBJ databases">
        <authorList>
            <person name="Shreffler J."/>
            <person name="Spring A.M."/>
            <person name="Klyczek K."/>
            <person name="Garlena R.A."/>
            <person name="Russell D.A."/>
            <person name="Pope W.H."/>
            <person name="Jacobs-Sera D."/>
            <person name="Hatfull G.F."/>
        </authorList>
    </citation>
    <scope>NUCLEOTIDE SEQUENCE</scope>
</reference>
<protein>
    <submittedName>
        <fullName evidence="4">SsDNA binding protein</fullName>
    </submittedName>
</protein>
<dbReference type="InterPro" id="IPR012340">
    <property type="entry name" value="NA-bd_OB-fold"/>
</dbReference>
<sequence>MAGETFLTIIGKVHDEPELKFTPSGSAVTRFTVVSNPRKFNREKNEWENKPGKFWECRAWNQGKMLLAENVANHLKKGDNVILYAEIETQVWEAEDGKKRRSDQLRIEAIGKDFRWHQAPANDVPAATDQSWGGTTNEGGGWGDPAATGQGGWG</sequence>
<dbReference type="InterPro" id="IPR011344">
    <property type="entry name" value="ssDNA-bd"/>
</dbReference>
<keyword evidence="1 2" id="KW-0238">DNA-binding</keyword>
<dbReference type="Proteomes" id="UP001156221">
    <property type="component" value="Segment"/>
</dbReference>
<evidence type="ECO:0000256" key="3">
    <source>
        <dbReference type="SAM" id="MobiDB-lite"/>
    </source>
</evidence>
<dbReference type="Gene3D" id="2.40.50.140">
    <property type="entry name" value="Nucleic acid-binding proteins"/>
    <property type="match status" value="1"/>
</dbReference>
<dbReference type="PANTHER" id="PTHR10302">
    <property type="entry name" value="SINGLE-STRANDED DNA-BINDING PROTEIN"/>
    <property type="match status" value="1"/>
</dbReference>
<gene>
    <name evidence="4" type="primary">65</name>
    <name evidence="4" type="ORF">SEA_BAUER_65</name>
</gene>
<dbReference type="GO" id="GO:0003697">
    <property type="term" value="F:single-stranded DNA binding"/>
    <property type="evidence" value="ECO:0007669"/>
    <property type="project" value="InterPro"/>
</dbReference>
<evidence type="ECO:0000313" key="4">
    <source>
        <dbReference type="EMBL" id="UYM26614.1"/>
    </source>
</evidence>
<name>A0A9E8ADC0_9CAUD</name>
<dbReference type="InterPro" id="IPR000424">
    <property type="entry name" value="Primosome_PriB/ssb"/>
</dbReference>
<proteinExistence type="predicted"/>
<dbReference type="PANTHER" id="PTHR10302:SF27">
    <property type="entry name" value="SINGLE-STRANDED DNA-BINDING PROTEIN"/>
    <property type="match status" value="1"/>
</dbReference>
<accession>A0A9E8ADC0</accession>
<dbReference type="GeneID" id="80034729"/>
<dbReference type="EMBL" id="OP580516">
    <property type="protein sequence ID" value="UYM26614.1"/>
    <property type="molecule type" value="Genomic_DNA"/>
</dbReference>
<dbReference type="CDD" id="cd04496">
    <property type="entry name" value="SSB_OBF"/>
    <property type="match status" value="1"/>
</dbReference>
<keyword evidence="5" id="KW-1185">Reference proteome</keyword>
<feature type="compositionally biased region" description="Gly residues" evidence="3">
    <location>
        <begin position="136"/>
        <end position="154"/>
    </location>
</feature>
<dbReference type="NCBIfam" id="TIGR00621">
    <property type="entry name" value="ssb"/>
    <property type="match status" value="1"/>
</dbReference>
<dbReference type="PROSITE" id="PS50935">
    <property type="entry name" value="SSB"/>
    <property type="match status" value="1"/>
</dbReference>
<dbReference type="KEGG" id="vg:80034729"/>
<feature type="region of interest" description="Disordered" evidence="3">
    <location>
        <begin position="117"/>
        <end position="154"/>
    </location>
</feature>
<evidence type="ECO:0000313" key="5">
    <source>
        <dbReference type="Proteomes" id="UP001156221"/>
    </source>
</evidence>
<dbReference type="GO" id="GO:0009295">
    <property type="term" value="C:nucleoid"/>
    <property type="evidence" value="ECO:0007669"/>
    <property type="project" value="TreeGrafter"/>
</dbReference>
<dbReference type="SUPFAM" id="SSF50249">
    <property type="entry name" value="Nucleic acid-binding proteins"/>
    <property type="match status" value="1"/>
</dbReference>
<dbReference type="Pfam" id="PF00436">
    <property type="entry name" value="SSB"/>
    <property type="match status" value="1"/>
</dbReference>
<dbReference type="GO" id="GO:0006260">
    <property type="term" value="P:DNA replication"/>
    <property type="evidence" value="ECO:0007669"/>
    <property type="project" value="InterPro"/>
</dbReference>
<evidence type="ECO:0000256" key="2">
    <source>
        <dbReference type="PROSITE-ProRule" id="PRU00252"/>
    </source>
</evidence>
<evidence type="ECO:0000256" key="1">
    <source>
        <dbReference type="ARBA" id="ARBA00023125"/>
    </source>
</evidence>
<organism evidence="4 5">
    <name type="scientific">Arthrobacter phage Bauer</name>
    <dbReference type="NCBI Taxonomy" id="2985648"/>
    <lineage>
        <taxon>Viruses</taxon>
        <taxon>Duplodnaviria</taxon>
        <taxon>Heunggongvirae</taxon>
        <taxon>Uroviricota</taxon>
        <taxon>Caudoviricetes</taxon>
        <taxon>Bauervirus</taxon>
        <taxon>Bauervirus bauer</taxon>
    </lineage>
</organism>